<dbReference type="SMART" id="SM00906">
    <property type="entry name" value="Fungal_trans"/>
    <property type="match status" value="1"/>
</dbReference>
<dbReference type="AlphaFoldDB" id="A0A3M6X5S5"/>
<keyword evidence="1" id="KW-0539">Nucleus</keyword>
<evidence type="ECO:0000313" key="7">
    <source>
        <dbReference type="Proteomes" id="UP000282582"/>
    </source>
</evidence>
<proteinExistence type="predicted"/>
<dbReference type="PANTHER" id="PTHR46910">
    <property type="entry name" value="TRANSCRIPTION FACTOR PDR1"/>
    <property type="match status" value="1"/>
</dbReference>
<feature type="region of interest" description="Disordered" evidence="2">
    <location>
        <begin position="216"/>
        <end position="323"/>
    </location>
</feature>
<comment type="caution">
    <text evidence="4">The sequence shown here is derived from an EMBL/GenBank/DDBJ whole genome shotgun (WGS) entry which is preliminary data.</text>
</comment>
<evidence type="ECO:0000259" key="3">
    <source>
        <dbReference type="SMART" id="SM00906"/>
    </source>
</evidence>
<evidence type="ECO:0000256" key="2">
    <source>
        <dbReference type="SAM" id="MobiDB-lite"/>
    </source>
</evidence>
<sequence>MERVLIVGASGHIGTSAVIGALRNKRGVLAVVRSQQSAEKLFSQTGTKEGITVVEADPTSATDLQTVVDRVAKGDVPAFQHVHAATAYKATIPHLLSQGHPDSTWTMITGAAGEYGAGGVTALTQGALYSMANVASRELARTSIRFNEVYLNLRVDFDGPGTHATGAAGTSQGYISLDGHQEPYELKRLSGTQCDSFRPCSLCLRANAACVSIPRPSVHRSRARNSPDGPRSPAGEQSETVQDSGNAVQSSRKRKRRNVNATAQSVFGSRDDSVRNPEGSDRDVPEATPIDLDVRGAPTRGASEARERSASAGPIEDERQSTTTSFLATELPSEPVMVSLLEEYFNSVHWFSLVIYEPRFRLAFNAVRRERAHPSQRIFLLLLSVVLGLGAWYRGQRSYTVGQPTSEQSKSWSAKLIANAESQIIELLDHSSVTAVQTLTLLGSFYVYHGRPNLSFSLLGAAVKLAHANGLHREPQSVSDAEKEERKRVWWTIYTWDKFSSVTYGRPVSIHDEDCSVSMPEDVEESVDFRNESSGDSKICFSAYQRELNKLYLLASPAINQIYSATERTARKAHEYVSLVEEVTSQLWQWRQSLPEYLLLSTTEDCPTLLDLKRKAHYLQSLSLYLTFDSLLIILHRPFLGPQLEVLQYHGLGGNHGLGVSGLRDPHPRDPSLPRRTSPFEEDAVLSGYKSQEQWRRAATRTASTIELPRLTELACDGHLVAFLALNLFNAAIVMIVLALSNPLTDAAQEAKRAVARIYRLQEALGPRSSLSKRSIVVLRDLIMLLSRQETEAMLRNITPTSNIGAAHHSGTPPRVPYAFSQEMSEMAPVDWTTPCAGSSSAPREGIHEPSYSRLGHGMAFAQQDSRPMPAGTFPDLSLITDNPITEAHSLNNGGELSQLGFTPAAVPDVWSVGSAAASNGLQWFWDPMWDYAGWNSDSHSNPTL</sequence>
<reference evidence="6 7" key="1">
    <citation type="journal article" date="2018" name="BMC Genomics">
        <title>Genomic evidence for intraspecific hybridization in a clonal and extremely halotolerant yeast.</title>
        <authorList>
            <person name="Gostincar C."/>
            <person name="Stajich J.E."/>
            <person name="Zupancic J."/>
            <person name="Zalar P."/>
            <person name="Gunde-Cimerman N."/>
        </authorList>
    </citation>
    <scope>NUCLEOTIDE SEQUENCE [LARGE SCALE GENOMIC DNA]</scope>
    <source>
        <strain evidence="5 7">EXF-6654</strain>
        <strain evidence="4 6">EXF-6656</strain>
    </source>
</reference>
<evidence type="ECO:0000313" key="6">
    <source>
        <dbReference type="Proteomes" id="UP000281245"/>
    </source>
</evidence>
<dbReference type="Gene3D" id="3.40.50.720">
    <property type="entry name" value="NAD(P)-binding Rossmann-like Domain"/>
    <property type="match status" value="1"/>
</dbReference>
<dbReference type="Proteomes" id="UP000282582">
    <property type="component" value="Unassembled WGS sequence"/>
</dbReference>
<dbReference type="SUPFAM" id="SSF51735">
    <property type="entry name" value="NAD(P)-binding Rossmann-fold domains"/>
    <property type="match status" value="1"/>
</dbReference>
<dbReference type="GO" id="GO:0003677">
    <property type="term" value="F:DNA binding"/>
    <property type="evidence" value="ECO:0007669"/>
    <property type="project" value="InterPro"/>
</dbReference>
<dbReference type="EMBL" id="QWIJ01000179">
    <property type="protein sequence ID" value="RMX86195.1"/>
    <property type="molecule type" value="Genomic_DNA"/>
</dbReference>
<accession>A0A3M6X5S5</accession>
<feature type="domain" description="Xylanolytic transcriptional activator regulatory" evidence="3">
    <location>
        <begin position="455"/>
        <end position="526"/>
    </location>
</feature>
<gene>
    <name evidence="5" type="ORF">D0868_01815</name>
    <name evidence="4" type="ORF">D0869_03257</name>
</gene>
<dbReference type="GO" id="GO:0003700">
    <property type="term" value="F:DNA-binding transcription factor activity"/>
    <property type="evidence" value="ECO:0007669"/>
    <property type="project" value="InterPro"/>
</dbReference>
<protein>
    <recommendedName>
        <fullName evidence="3">Xylanolytic transcriptional activator regulatory domain-containing protein</fullName>
    </recommendedName>
</protein>
<organism evidence="4 6">
    <name type="scientific">Hortaea werneckii</name>
    <name type="common">Black yeast</name>
    <name type="synonym">Cladosporium werneckii</name>
    <dbReference type="NCBI Taxonomy" id="91943"/>
    <lineage>
        <taxon>Eukaryota</taxon>
        <taxon>Fungi</taxon>
        <taxon>Dikarya</taxon>
        <taxon>Ascomycota</taxon>
        <taxon>Pezizomycotina</taxon>
        <taxon>Dothideomycetes</taxon>
        <taxon>Dothideomycetidae</taxon>
        <taxon>Mycosphaerellales</taxon>
        <taxon>Teratosphaeriaceae</taxon>
        <taxon>Hortaea</taxon>
    </lineage>
</organism>
<dbReference type="EMBL" id="QWIK01000086">
    <property type="protein sequence ID" value="RMY13782.1"/>
    <property type="molecule type" value="Genomic_DNA"/>
</dbReference>
<feature type="compositionally biased region" description="Basic and acidic residues" evidence="2">
    <location>
        <begin position="269"/>
        <end position="285"/>
    </location>
</feature>
<dbReference type="Pfam" id="PF04082">
    <property type="entry name" value="Fungal_trans"/>
    <property type="match status" value="1"/>
</dbReference>
<dbReference type="GO" id="GO:0008270">
    <property type="term" value="F:zinc ion binding"/>
    <property type="evidence" value="ECO:0007669"/>
    <property type="project" value="InterPro"/>
</dbReference>
<feature type="compositionally biased region" description="Polar residues" evidence="2">
    <location>
        <begin position="235"/>
        <end position="250"/>
    </location>
</feature>
<dbReference type="CDD" id="cd12148">
    <property type="entry name" value="fungal_TF_MHR"/>
    <property type="match status" value="1"/>
</dbReference>
<dbReference type="InterPro" id="IPR007219">
    <property type="entry name" value="XnlR_reg_dom"/>
</dbReference>
<evidence type="ECO:0000256" key="1">
    <source>
        <dbReference type="ARBA" id="ARBA00023242"/>
    </source>
</evidence>
<dbReference type="InterPro" id="IPR036291">
    <property type="entry name" value="NAD(P)-bd_dom_sf"/>
</dbReference>
<dbReference type="OrthoDB" id="10254221at2759"/>
<dbReference type="InterPro" id="IPR050987">
    <property type="entry name" value="AtrR-like"/>
</dbReference>
<dbReference type="PANTHER" id="PTHR46910:SF8">
    <property type="entry name" value="ZN(II)2CYS6 TRANSCRIPTION FACTOR (EUROFUNG)"/>
    <property type="match status" value="1"/>
</dbReference>
<evidence type="ECO:0000313" key="5">
    <source>
        <dbReference type="EMBL" id="RMY13782.1"/>
    </source>
</evidence>
<evidence type="ECO:0000313" key="4">
    <source>
        <dbReference type="EMBL" id="RMX86195.1"/>
    </source>
</evidence>
<name>A0A3M6X5S5_HORWE</name>
<dbReference type="Proteomes" id="UP000281245">
    <property type="component" value="Unassembled WGS sequence"/>
</dbReference>
<dbReference type="GO" id="GO:0006351">
    <property type="term" value="P:DNA-templated transcription"/>
    <property type="evidence" value="ECO:0007669"/>
    <property type="project" value="InterPro"/>
</dbReference>